<dbReference type="AlphaFoldDB" id="A0A662Z3N5"/>
<dbReference type="SUPFAM" id="SSF56059">
    <property type="entry name" value="Glutathione synthetase ATP-binding domain-like"/>
    <property type="match status" value="1"/>
</dbReference>
<dbReference type="GO" id="GO:0034028">
    <property type="term" value="F:5-(carboxyamino)imidazole ribonucleotide synthase activity"/>
    <property type="evidence" value="ECO:0007669"/>
    <property type="project" value="UniProtKB-UniRule"/>
</dbReference>
<dbReference type="InterPro" id="IPR011761">
    <property type="entry name" value="ATP-grasp"/>
</dbReference>
<dbReference type="PROSITE" id="PS50975">
    <property type="entry name" value="ATP_GRASP"/>
    <property type="match status" value="1"/>
</dbReference>
<comment type="function">
    <text evidence="5">Catalyzes the ATP-dependent conversion of 5-aminoimidazole ribonucleotide (AIR) and HCO(3)- to N5-carboxyaminoimidazole ribonucleotide (N5-CAIR).</text>
</comment>
<reference evidence="7 8" key="1">
    <citation type="submission" date="2016-10" db="EMBL/GenBank/DDBJ databases">
        <authorList>
            <person name="Varghese N."/>
            <person name="Submissions S."/>
        </authorList>
    </citation>
    <scope>NUCLEOTIDE SEQUENCE [LARGE SCALE GENOMIC DNA]</scope>
    <source>
        <strain evidence="7 8">IBRC-M10081</strain>
    </source>
</reference>
<sequence>MSSIKTIGIIGGGQLGKMLAMSAQQMGFRVATLDPSADAPARSVSHTFIQEPFSDKDALIELCEQSDVITYEFENIDGEILNHLTAHYHIPQGAETVLTLQNRTAEKAAIKNSGATVVPYESVQSNKDIESFASTHDYPVIVKTDSGGYDGKGQYFIDSEEALQSVNIPFDDADFIVEKYIDLKAEVSLTVGRNTKGQTVFFPLQENLHIDQILYRTTVPSRFNYQEQASIEAEKIMEALHFVGVFTIEFFIDQNDNLYVNEIAPRPHNSAHHSIESCNYSQFDIHIRAVLGKKLPEIELRTPALMMNLLGKDLTNIGENLYNQDNWHVHVYGKTENKPERKMGHVTVLTQDISRSLHELRPFFKSATDNY</sequence>
<dbReference type="RefSeq" id="WP_091475097.1">
    <property type="nucleotide sequence ID" value="NZ_FOIT01000003.1"/>
</dbReference>
<comment type="similarity">
    <text evidence="4 5">Belongs to the PurK/PurT family.</text>
</comment>
<feature type="binding site" evidence="4">
    <location>
        <begin position="178"/>
        <end position="181"/>
    </location>
    <ligand>
        <name>ATP</name>
        <dbReference type="ChEBI" id="CHEBI:30616"/>
    </ligand>
</feature>
<evidence type="ECO:0000313" key="8">
    <source>
        <dbReference type="Proteomes" id="UP000243605"/>
    </source>
</evidence>
<dbReference type="Gene3D" id="3.40.50.20">
    <property type="match status" value="1"/>
</dbReference>
<keyword evidence="4 5" id="KW-0436">Ligase</keyword>
<dbReference type="GO" id="GO:0004638">
    <property type="term" value="F:phosphoribosylaminoimidazole carboxylase activity"/>
    <property type="evidence" value="ECO:0007669"/>
    <property type="project" value="InterPro"/>
</dbReference>
<dbReference type="NCBIfam" id="NF004675">
    <property type="entry name" value="PRK06019.1-1"/>
    <property type="match status" value="1"/>
</dbReference>
<feature type="binding site" evidence="4">
    <location>
        <position position="209"/>
    </location>
    <ligand>
        <name>ATP</name>
        <dbReference type="ChEBI" id="CHEBI:30616"/>
    </ligand>
</feature>
<keyword evidence="1 4" id="KW-0547">Nucleotide-binding</keyword>
<dbReference type="Pfam" id="PF22660">
    <property type="entry name" value="RS_preATP-grasp-like"/>
    <property type="match status" value="1"/>
</dbReference>
<dbReference type="EMBL" id="FOIT01000003">
    <property type="protein sequence ID" value="SEW03471.1"/>
    <property type="molecule type" value="Genomic_DNA"/>
</dbReference>
<dbReference type="InterPro" id="IPR013815">
    <property type="entry name" value="ATP_grasp_subdomain_1"/>
</dbReference>
<dbReference type="EC" id="6.3.4.18" evidence="4 5"/>
<protein>
    <recommendedName>
        <fullName evidence="4 5">N5-carboxyaminoimidazole ribonucleotide synthase</fullName>
        <shortName evidence="4 5">N5-CAIR synthase</shortName>
        <ecNumber evidence="4 5">6.3.4.18</ecNumber>
    </recommendedName>
    <alternativeName>
        <fullName evidence="4 5">5-(carboxyamino)imidazole ribonucleotide synthetase</fullName>
    </alternativeName>
</protein>
<feature type="binding site" evidence="4">
    <location>
        <begin position="261"/>
        <end position="262"/>
    </location>
    <ligand>
        <name>ATP</name>
        <dbReference type="ChEBI" id="CHEBI:30616"/>
    </ligand>
</feature>
<evidence type="ECO:0000256" key="5">
    <source>
        <dbReference type="RuleBase" id="RU361200"/>
    </source>
</evidence>
<name>A0A662Z3N5_9STAP</name>
<dbReference type="InterPro" id="IPR040686">
    <property type="entry name" value="PurK_C"/>
</dbReference>
<dbReference type="GO" id="GO:0005524">
    <property type="term" value="F:ATP binding"/>
    <property type="evidence" value="ECO:0007669"/>
    <property type="project" value="UniProtKB-UniRule"/>
</dbReference>
<evidence type="ECO:0000256" key="3">
    <source>
        <dbReference type="ARBA" id="ARBA00022840"/>
    </source>
</evidence>
<feature type="binding site" evidence="4">
    <location>
        <begin position="148"/>
        <end position="154"/>
    </location>
    <ligand>
        <name>ATP</name>
        <dbReference type="ChEBI" id="CHEBI:30616"/>
    </ligand>
</feature>
<feature type="binding site" evidence="4">
    <location>
        <position position="103"/>
    </location>
    <ligand>
        <name>ATP</name>
        <dbReference type="ChEBI" id="CHEBI:30616"/>
    </ligand>
</feature>
<dbReference type="InterPro" id="IPR005875">
    <property type="entry name" value="PurK"/>
</dbReference>
<dbReference type="GO" id="GO:0006189">
    <property type="term" value="P:'de novo' IMP biosynthetic process"/>
    <property type="evidence" value="ECO:0007669"/>
    <property type="project" value="UniProtKB-UniRule"/>
</dbReference>
<feature type="domain" description="ATP-grasp" evidence="6">
    <location>
        <begin position="107"/>
        <end position="291"/>
    </location>
</feature>
<accession>A0A662Z3N5</accession>
<dbReference type="PANTHER" id="PTHR11609:SF5">
    <property type="entry name" value="PHOSPHORIBOSYLAMINOIMIDAZOLE CARBOXYLASE"/>
    <property type="match status" value="1"/>
</dbReference>
<dbReference type="HAMAP" id="MF_01928">
    <property type="entry name" value="PurK"/>
    <property type="match status" value="1"/>
</dbReference>
<keyword evidence="2 4" id="KW-0658">Purine biosynthesis</keyword>
<keyword evidence="8" id="KW-1185">Reference proteome</keyword>
<evidence type="ECO:0000313" key="7">
    <source>
        <dbReference type="EMBL" id="SEW03471.1"/>
    </source>
</evidence>
<dbReference type="InterPro" id="IPR011054">
    <property type="entry name" value="Rudment_hybrid_motif"/>
</dbReference>
<evidence type="ECO:0000256" key="4">
    <source>
        <dbReference type="HAMAP-Rule" id="MF_01928"/>
    </source>
</evidence>
<organism evidence="7 8">
    <name type="scientific">Aliicoccus persicus</name>
    <dbReference type="NCBI Taxonomy" id="930138"/>
    <lineage>
        <taxon>Bacteria</taxon>
        <taxon>Bacillati</taxon>
        <taxon>Bacillota</taxon>
        <taxon>Bacilli</taxon>
        <taxon>Bacillales</taxon>
        <taxon>Staphylococcaceae</taxon>
        <taxon>Aliicoccus</taxon>
    </lineage>
</organism>
<dbReference type="PANTHER" id="PTHR11609">
    <property type="entry name" value="PURINE BIOSYNTHESIS PROTEIN 6/7, PUR6/7"/>
    <property type="match status" value="1"/>
</dbReference>
<dbReference type="OrthoDB" id="9804625at2"/>
<feature type="binding site" evidence="4">
    <location>
        <position position="186"/>
    </location>
    <ligand>
        <name>ATP</name>
        <dbReference type="ChEBI" id="CHEBI:30616"/>
    </ligand>
</feature>
<feature type="binding site" evidence="4">
    <location>
        <position position="143"/>
    </location>
    <ligand>
        <name>ATP</name>
        <dbReference type="ChEBI" id="CHEBI:30616"/>
    </ligand>
</feature>
<evidence type="ECO:0000256" key="1">
    <source>
        <dbReference type="ARBA" id="ARBA00022741"/>
    </source>
</evidence>
<dbReference type="SUPFAM" id="SSF51246">
    <property type="entry name" value="Rudiment single hybrid motif"/>
    <property type="match status" value="1"/>
</dbReference>
<evidence type="ECO:0000259" key="6">
    <source>
        <dbReference type="PROSITE" id="PS50975"/>
    </source>
</evidence>
<dbReference type="Pfam" id="PF17769">
    <property type="entry name" value="PurK_C"/>
    <property type="match status" value="1"/>
</dbReference>
<dbReference type="NCBIfam" id="TIGR01161">
    <property type="entry name" value="purK"/>
    <property type="match status" value="1"/>
</dbReference>
<dbReference type="Gene3D" id="3.30.1490.20">
    <property type="entry name" value="ATP-grasp fold, A domain"/>
    <property type="match status" value="1"/>
</dbReference>
<dbReference type="GO" id="GO:0046872">
    <property type="term" value="F:metal ion binding"/>
    <property type="evidence" value="ECO:0007669"/>
    <property type="project" value="InterPro"/>
</dbReference>
<comment type="pathway">
    <text evidence="4 5">Purine metabolism; IMP biosynthesis via de novo pathway; 5-amino-1-(5-phospho-D-ribosyl)imidazole-4-carboxylate from 5-amino-1-(5-phospho-D-ribosyl)imidazole (N5-CAIR route): step 1/2.</text>
</comment>
<comment type="catalytic activity">
    <reaction evidence="4 5">
        <text>5-amino-1-(5-phospho-beta-D-ribosyl)imidazole + hydrogencarbonate + ATP = 5-carboxyamino-1-(5-phospho-D-ribosyl)imidazole + ADP + phosphate + 2 H(+)</text>
        <dbReference type="Rhea" id="RHEA:19317"/>
        <dbReference type="ChEBI" id="CHEBI:15378"/>
        <dbReference type="ChEBI" id="CHEBI:17544"/>
        <dbReference type="ChEBI" id="CHEBI:30616"/>
        <dbReference type="ChEBI" id="CHEBI:43474"/>
        <dbReference type="ChEBI" id="CHEBI:58730"/>
        <dbReference type="ChEBI" id="CHEBI:137981"/>
        <dbReference type="ChEBI" id="CHEBI:456216"/>
        <dbReference type="EC" id="6.3.4.18"/>
    </reaction>
</comment>
<gene>
    <name evidence="4 5" type="primary">purK</name>
    <name evidence="7" type="ORF">SAMN05192557_1359</name>
</gene>
<keyword evidence="3 4" id="KW-0067">ATP-binding</keyword>
<dbReference type="Pfam" id="PF02222">
    <property type="entry name" value="ATP-grasp"/>
    <property type="match status" value="1"/>
</dbReference>
<dbReference type="Gene3D" id="3.30.470.20">
    <property type="entry name" value="ATP-grasp fold, B domain"/>
    <property type="match status" value="1"/>
</dbReference>
<dbReference type="InterPro" id="IPR016185">
    <property type="entry name" value="PreATP-grasp_dom_sf"/>
</dbReference>
<dbReference type="InterPro" id="IPR054350">
    <property type="entry name" value="PurT/PurK_preATP-grasp"/>
</dbReference>
<dbReference type="Proteomes" id="UP000243605">
    <property type="component" value="Unassembled WGS sequence"/>
</dbReference>
<comment type="function">
    <text evidence="4">Catalyzes the ATP-dependent conversion of 5-aminoimidazole ribonucleotide (AIR) and HCO(3)(-) to N5-carboxyaminoimidazole ribonucleotide (N5-CAIR).</text>
</comment>
<dbReference type="NCBIfam" id="NF004679">
    <property type="entry name" value="PRK06019.1-5"/>
    <property type="match status" value="1"/>
</dbReference>
<dbReference type="SUPFAM" id="SSF52440">
    <property type="entry name" value="PreATP-grasp domain"/>
    <property type="match status" value="1"/>
</dbReference>
<proteinExistence type="inferred from homology"/>
<comment type="subunit">
    <text evidence="4 5">Homodimer.</text>
</comment>
<dbReference type="InterPro" id="IPR003135">
    <property type="entry name" value="ATP-grasp_carboxylate-amine"/>
</dbReference>
<dbReference type="UniPathway" id="UPA00074">
    <property type="reaction ID" value="UER00942"/>
</dbReference>
<dbReference type="GO" id="GO:0005829">
    <property type="term" value="C:cytosol"/>
    <property type="evidence" value="ECO:0007669"/>
    <property type="project" value="TreeGrafter"/>
</dbReference>
<evidence type="ECO:0000256" key="2">
    <source>
        <dbReference type="ARBA" id="ARBA00022755"/>
    </source>
</evidence>